<evidence type="ECO:0000256" key="2">
    <source>
        <dbReference type="ARBA" id="ARBA00022448"/>
    </source>
</evidence>
<keyword evidence="4 7" id="KW-0812">Transmembrane</keyword>
<feature type="transmembrane region" description="Helical" evidence="7">
    <location>
        <begin position="255"/>
        <end position="275"/>
    </location>
</feature>
<dbReference type="CDD" id="cd06173">
    <property type="entry name" value="MFS_MefA_like"/>
    <property type="match status" value="1"/>
</dbReference>
<evidence type="ECO:0000259" key="8">
    <source>
        <dbReference type="PROSITE" id="PS50850"/>
    </source>
</evidence>
<dbReference type="SUPFAM" id="SSF103473">
    <property type="entry name" value="MFS general substrate transporter"/>
    <property type="match status" value="1"/>
</dbReference>
<feature type="domain" description="Major facilitator superfamily (MFS) profile" evidence="8">
    <location>
        <begin position="1"/>
        <end position="398"/>
    </location>
</feature>
<dbReference type="Proteomes" id="UP001595989">
    <property type="component" value="Unassembled WGS sequence"/>
</dbReference>
<feature type="transmembrane region" description="Helical" evidence="7">
    <location>
        <begin position="371"/>
        <end position="394"/>
    </location>
</feature>
<protein>
    <submittedName>
        <fullName evidence="9">MFS transporter</fullName>
    </submittedName>
</protein>
<dbReference type="InterPro" id="IPR022324">
    <property type="entry name" value="Bacilysin_exporter_BacE_put"/>
</dbReference>
<dbReference type="RefSeq" id="WP_390298543.1">
    <property type="nucleotide sequence ID" value="NZ_JBHSFU010000011.1"/>
</dbReference>
<accession>A0ABV9DLK9</accession>
<dbReference type="Gene3D" id="1.20.1250.20">
    <property type="entry name" value="MFS general substrate transporter like domains"/>
    <property type="match status" value="1"/>
</dbReference>
<feature type="transmembrane region" description="Helical" evidence="7">
    <location>
        <begin position="137"/>
        <end position="158"/>
    </location>
</feature>
<dbReference type="PRINTS" id="PR01988">
    <property type="entry name" value="EXPORTERBACE"/>
</dbReference>
<keyword evidence="3" id="KW-1003">Cell membrane</keyword>
<gene>
    <name evidence="9" type="ORF">ACFO3D_16325</name>
</gene>
<keyword evidence="2" id="KW-0813">Transport</keyword>
<keyword evidence="10" id="KW-1185">Reference proteome</keyword>
<dbReference type="PANTHER" id="PTHR43266">
    <property type="entry name" value="MACROLIDE-EFFLUX PROTEIN"/>
    <property type="match status" value="1"/>
</dbReference>
<feature type="transmembrane region" description="Helical" evidence="7">
    <location>
        <begin position="343"/>
        <end position="365"/>
    </location>
</feature>
<evidence type="ECO:0000256" key="7">
    <source>
        <dbReference type="SAM" id="Phobius"/>
    </source>
</evidence>
<dbReference type="InterPro" id="IPR011701">
    <property type="entry name" value="MFS"/>
</dbReference>
<feature type="transmembrane region" description="Helical" evidence="7">
    <location>
        <begin position="282"/>
        <end position="300"/>
    </location>
</feature>
<evidence type="ECO:0000313" key="10">
    <source>
        <dbReference type="Proteomes" id="UP001595989"/>
    </source>
</evidence>
<comment type="subcellular location">
    <subcellularLocation>
        <location evidence="1">Cell membrane</location>
        <topology evidence="1">Multi-pass membrane protein</topology>
    </subcellularLocation>
</comment>
<evidence type="ECO:0000256" key="5">
    <source>
        <dbReference type="ARBA" id="ARBA00022989"/>
    </source>
</evidence>
<proteinExistence type="predicted"/>
<feature type="transmembrane region" description="Helical" evidence="7">
    <location>
        <begin position="43"/>
        <end position="64"/>
    </location>
</feature>
<feature type="transmembrane region" description="Helical" evidence="7">
    <location>
        <begin position="76"/>
        <end position="94"/>
    </location>
</feature>
<dbReference type="InterPro" id="IPR020846">
    <property type="entry name" value="MFS_dom"/>
</dbReference>
<evidence type="ECO:0000256" key="6">
    <source>
        <dbReference type="ARBA" id="ARBA00023136"/>
    </source>
</evidence>
<name>A0ABV9DLK9_9BACI</name>
<keyword evidence="6 7" id="KW-0472">Membrane</keyword>
<dbReference type="InterPro" id="IPR036259">
    <property type="entry name" value="MFS_trans_sf"/>
</dbReference>
<comment type="caution">
    <text evidence="9">The sequence shown here is derived from an EMBL/GenBank/DDBJ whole genome shotgun (WGS) entry which is preliminary data.</text>
</comment>
<organism evidence="9 10">
    <name type="scientific">Virgibacillus kekensis</name>
    <dbReference type="NCBI Taxonomy" id="202261"/>
    <lineage>
        <taxon>Bacteria</taxon>
        <taxon>Bacillati</taxon>
        <taxon>Bacillota</taxon>
        <taxon>Bacilli</taxon>
        <taxon>Bacillales</taxon>
        <taxon>Bacillaceae</taxon>
        <taxon>Virgibacillus</taxon>
    </lineage>
</organism>
<feature type="transmembrane region" description="Helical" evidence="7">
    <location>
        <begin position="164"/>
        <end position="183"/>
    </location>
</feature>
<dbReference type="EMBL" id="JBHSFU010000011">
    <property type="protein sequence ID" value="MFC4559754.1"/>
    <property type="molecule type" value="Genomic_DNA"/>
</dbReference>
<feature type="transmembrane region" description="Helical" evidence="7">
    <location>
        <begin position="12"/>
        <end position="37"/>
    </location>
</feature>
<evidence type="ECO:0000256" key="3">
    <source>
        <dbReference type="ARBA" id="ARBA00022475"/>
    </source>
</evidence>
<evidence type="ECO:0000313" key="9">
    <source>
        <dbReference type="EMBL" id="MFC4559754.1"/>
    </source>
</evidence>
<feature type="transmembrane region" description="Helical" evidence="7">
    <location>
        <begin position="100"/>
        <end position="125"/>
    </location>
</feature>
<evidence type="ECO:0000256" key="1">
    <source>
        <dbReference type="ARBA" id="ARBA00004651"/>
    </source>
</evidence>
<reference evidence="10" key="1">
    <citation type="journal article" date="2019" name="Int. J. Syst. Evol. Microbiol.">
        <title>The Global Catalogue of Microorganisms (GCM) 10K type strain sequencing project: providing services to taxonomists for standard genome sequencing and annotation.</title>
        <authorList>
            <consortium name="The Broad Institute Genomics Platform"/>
            <consortium name="The Broad Institute Genome Sequencing Center for Infectious Disease"/>
            <person name="Wu L."/>
            <person name="Ma J."/>
        </authorList>
    </citation>
    <scope>NUCLEOTIDE SEQUENCE [LARGE SCALE GENOMIC DNA]</scope>
    <source>
        <strain evidence="10">CGMCC 4.7426</strain>
    </source>
</reference>
<sequence length="414" mass="46161">MRRNISGWKDSVLLLSSIGISSIGNFIYIVAINIIVYQLTGSATAVAGLWIIGPLTNILTKLWTGSFIDYRSKRKVMQVTYIIRGIFICLIPFAPNMVVIYGILVVLSVANAFFNPASTTYVAILVPKEKRKRFNSILSFAVSGAFIIGPAIGGSLILLTSVEITLWLNALFFVISAILLLFLPEKENIDKKTIPKLNVSQVRQDFTVVRKFMSDNKYVSFIYLGFVLVMIFSFAMDAQEVVFTQKVIGLSEFEYSLLISITGIGSVIGAILLSIFSNKFSLRYMISIGLIMMTIGYVIYSFSWSFSSIVVGFVILGFFNVILNAGIMTFYQNNVPVEVMGRVTSIYQLIQSALQVIFILAIGITADLVSLRITIVTMALVMLIASLIFSISVLKRDKESYYREDDFEKDLKVK</sequence>
<feature type="transmembrane region" description="Helical" evidence="7">
    <location>
        <begin position="306"/>
        <end position="331"/>
    </location>
</feature>
<keyword evidence="5 7" id="KW-1133">Transmembrane helix</keyword>
<evidence type="ECO:0000256" key="4">
    <source>
        <dbReference type="ARBA" id="ARBA00022692"/>
    </source>
</evidence>
<dbReference type="PANTHER" id="PTHR43266:SF2">
    <property type="entry name" value="MAJOR FACILITATOR SUPERFAMILY (MFS) PROFILE DOMAIN-CONTAINING PROTEIN"/>
    <property type="match status" value="1"/>
</dbReference>
<feature type="transmembrane region" description="Helical" evidence="7">
    <location>
        <begin position="218"/>
        <end position="235"/>
    </location>
</feature>
<dbReference type="PROSITE" id="PS50850">
    <property type="entry name" value="MFS"/>
    <property type="match status" value="1"/>
</dbReference>
<dbReference type="Pfam" id="PF07690">
    <property type="entry name" value="MFS_1"/>
    <property type="match status" value="1"/>
</dbReference>